<dbReference type="InterPro" id="IPR000184">
    <property type="entry name" value="Bac_surfAg_D15"/>
</dbReference>
<proteinExistence type="predicted"/>
<comment type="caution">
    <text evidence="8">The sequence shown here is derived from an EMBL/GenBank/DDBJ whole genome shotgun (WGS) entry which is preliminary data.</text>
</comment>
<organism evidence="8 9">
    <name type="scientific">Paradesertivirga mongoliensis</name>
    <dbReference type="NCBI Taxonomy" id="2100740"/>
    <lineage>
        <taxon>Bacteria</taxon>
        <taxon>Pseudomonadati</taxon>
        <taxon>Bacteroidota</taxon>
        <taxon>Sphingobacteriia</taxon>
        <taxon>Sphingobacteriales</taxon>
        <taxon>Sphingobacteriaceae</taxon>
        <taxon>Paradesertivirga</taxon>
    </lineage>
</organism>
<dbReference type="PANTHER" id="PTHR12815">
    <property type="entry name" value="SORTING AND ASSEMBLY MACHINERY SAMM50 PROTEIN FAMILY MEMBER"/>
    <property type="match status" value="1"/>
</dbReference>
<dbReference type="EMBL" id="JBHUHZ010000001">
    <property type="protein sequence ID" value="MFD2162598.1"/>
    <property type="molecule type" value="Genomic_DNA"/>
</dbReference>
<dbReference type="Proteomes" id="UP001597387">
    <property type="component" value="Unassembled WGS sequence"/>
</dbReference>
<protein>
    <submittedName>
        <fullName evidence="8">BamA/TamA family outer membrane protein</fullName>
    </submittedName>
</protein>
<keyword evidence="9" id="KW-1185">Reference proteome</keyword>
<dbReference type="InterPro" id="IPR039910">
    <property type="entry name" value="D15-like"/>
</dbReference>
<evidence type="ECO:0000256" key="4">
    <source>
        <dbReference type="ARBA" id="ARBA00023136"/>
    </source>
</evidence>
<dbReference type="Gene3D" id="3.10.20.310">
    <property type="entry name" value="membrane protein fhac"/>
    <property type="match status" value="1"/>
</dbReference>
<keyword evidence="3 6" id="KW-0732">Signal</keyword>
<dbReference type="PANTHER" id="PTHR12815:SF47">
    <property type="entry name" value="TRANSLOCATION AND ASSEMBLY MODULE SUBUNIT TAMA"/>
    <property type="match status" value="1"/>
</dbReference>
<comment type="subcellular location">
    <subcellularLocation>
        <location evidence="1">Membrane</location>
    </subcellularLocation>
</comment>
<dbReference type="PROSITE" id="PS51257">
    <property type="entry name" value="PROKAR_LIPOPROTEIN"/>
    <property type="match status" value="1"/>
</dbReference>
<dbReference type="Pfam" id="PF01103">
    <property type="entry name" value="Omp85"/>
    <property type="match status" value="1"/>
</dbReference>
<feature type="domain" description="Bacterial surface antigen (D15)" evidence="7">
    <location>
        <begin position="564"/>
        <end position="739"/>
    </location>
</feature>
<evidence type="ECO:0000256" key="6">
    <source>
        <dbReference type="SAM" id="SignalP"/>
    </source>
</evidence>
<feature type="signal peptide" evidence="6">
    <location>
        <begin position="1"/>
        <end position="24"/>
    </location>
</feature>
<sequence>MKRNYSTLLLILTSLILSSCSAVKTVPEGDYLYLGGRVNIEDTNNSRRRETKALTEELEGILRPKPNSRFLGIPFKLWIYNFWGNPKKEGGLMNKIRDRFGEPPVLFSQVKVDYNQTLVQNRLENRGYFRSSVSSDTTLRRKRARLTFNATTGPQYMINTVTFTTDSSDLGKAVNATSPRSFLKVGEAYDLDVIRRERERIDTRLKENGFYYFSPDYLIVQVDSTNNQHKVDLIVNVKRETPYKAQQIYNIDNIYIYSNYDVAEDSTSIEEGDKHRDFYVIDSADTFNPRVFERTMFFQQGDVYNRTDHNMSLNRLMSLGTFKFVKNQFVETPAGGDNKLDTYYYLTPYTKKSLRAEFTGRTTSANFSGTEVTLSWRNRNAFRGAELLTLSAYGGTDVQVSGINKGNNLYRLGAEANLNIPRFISPIKLKSNSAFIPRTRILLGADLLNRFENYSIASFRTSFGYIWKEDVKREHQLNLLSVNYVRQLSVTAAYDSAMRDNPNLRKAIEEQFIVGPNYNFLYTNTTETRKTNTFYYNGNIDLSGTLLGLVGGGKAKEGNYKEIFGTRFSQYIRLENDFRHYYNLGFGSQIASRLILGLGLPYGNSASLPFIKQFFIGGTNSLRGFRARSIGPGSYDPDEEVGTTAIAADRTGDLKLEINTEYRPKINQMLRGAFFVDAGNIWLVNDDPEYSRPGAKFSKDFLKELAVDAGIGLRFDLNFFVLRTDLAMPLRKPWLPEGERWVMKDIKFTDPEWRRENLVFNLAIGYPF</sequence>
<keyword evidence="2" id="KW-0812">Transmembrane</keyword>
<keyword evidence="5" id="KW-0998">Cell outer membrane</keyword>
<reference evidence="9" key="1">
    <citation type="journal article" date="2019" name="Int. J. Syst. Evol. Microbiol.">
        <title>The Global Catalogue of Microorganisms (GCM) 10K type strain sequencing project: providing services to taxonomists for standard genome sequencing and annotation.</title>
        <authorList>
            <consortium name="The Broad Institute Genomics Platform"/>
            <consortium name="The Broad Institute Genome Sequencing Center for Infectious Disease"/>
            <person name="Wu L."/>
            <person name="Ma J."/>
        </authorList>
    </citation>
    <scope>NUCLEOTIDE SEQUENCE [LARGE SCALE GENOMIC DNA]</scope>
    <source>
        <strain evidence="9">KCTC 42217</strain>
    </source>
</reference>
<evidence type="ECO:0000313" key="8">
    <source>
        <dbReference type="EMBL" id="MFD2162598.1"/>
    </source>
</evidence>
<accession>A0ABW4ZKI6</accession>
<dbReference type="Gene3D" id="2.40.160.50">
    <property type="entry name" value="membrane protein fhac: a member of the omp85/tpsb transporter family"/>
    <property type="match status" value="1"/>
</dbReference>
<feature type="chain" id="PRO_5045104408" evidence="6">
    <location>
        <begin position="25"/>
        <end position="768"/>
    </location>
</feature>
<evidence type="ECO:0000256" key="1">
    <source>
        <dbReference type="ARBA" id="ARBA00004370"/>
    </source>
</evidence>
<evidence type="ECO:0000256" key="3">
    <source>
        <dbReference type="ARBA" id="ARBA00022729"/>
    </source>
</evidence>
<evidence type="ECO:0000313" key="9">
    <source>
        <dbReference type="Proteomes" id="UP001597387"/>
    </source>
</evidence>
<evidence type="ECO:0000256" key="5">
    <source>
        <dbReference type="ARBA" id="ARBA00023237"/>
    </source>
</evidence>
<name>A0ABW4ZKI6_9SPHI</name>
<evidence type="ECO:0000259" key="7">
    <source>
        <dbReference type="Pfam" id="PF01103"/>
    </source>
</evidence>
<keyword evidence="4" id="KW-0472">Membrane</keyword>
<evidence type="ECO:0000256" key="2">
    <source>
        <dbReference type="ARBA" id="ARBA00022692"/>
    </source>
</evidence>
<gene>
    <name evidence="8" type="ORF">ACFSJU_09365</name>
</gene>
<dbReference type="RefSeq" id="WP_255903291.1">
    <property type="nucleotide sequence ID" value="NZ_JAFMZO010000003.1"/>
</dbReference>